<accession>A0ABQ0EVE6</accession>
<dbReference type="EMBL" id="BAAFST010000006">
    <property type="protein sequence ID" value="GAB1290999.1"/>
    <property type="molecule type" value="Genomic_DNA"/>
</dbReference>
<comment type="caution">
    <text evidence="1">The sequence shown here is derived from an EMBL/GenBank/DDBJ whole genome shotgun (WGS) entry which is preliminary data.</text>
</comment>
<proteinExistence type="predicted"/>
<gene>
    <name evidence="1" type="ORF">APTSU1_000622900</name>
</gene>
<sequence length="49" mass="5099">MVLAAADLGTGAGVQQLLNAVRDLPRPEGLQRLLLINNAALLGMFPKAS</sequence>
<keyword evidence="2" id="KW-1185">Reference proteome</keyword>
<reference evidence="1 2" key="1">
    <citation type="submission" date="2024-08" db="EMBL/GenBank/DDBJ databases">
        <title>The draft genome of Apodemus speciosus.</title>
        <authorList>
            <person name="Nabeshima K."/>
            <person name="Suzuki S."/>
            <person name="Onuma M."/>
        </authorList>
    </citation>
    <scope>NUCLEOTIDE SEQUENCE [LARGE SCALE GENOMIC DNA]</scope>
    <source>
        <strain evidence="1">IB14-021</strain>
    </source>
</reference>
<evidence type="ECO:0000313" key="2">
    <source>
        <dbReference type="Proteomes" id="UP001623349"/>
    </source>
</evidence>
<evidence type="ECO:0000313" key="1">
    <source>
        <dbReference type="EMBL" id="GAB1290999.1"/>
    </source>
</evidence>
<protein>
    <submittedName>
        <fullName evidence="1">Sepiapterin reductase</fullName>
    </submittedName>
</protein>
<organism evidence="1 2">
    <name type="scientific">Apodemus speciosus</name>
    <name type="common">Large Japanese field mouse</name>
    <dbReference type="NCBI Taxonomy" id="105296"/>
    <lineage>
        <taxon>Eukaryota</taxon>
        <taxon>Metazoa</taxon>
        <taxon>Chordata</taxon>
        <taxon>Craniata</taxon>
        <taxon>Vertebrata</taxon>
        <taxon>Euteleostomi</taxon>
        <taxon>Mammalia</taxon>
        <taxon>Eutheria</taxon>
        <taxon>Euarchontoglires</taxon>
        <taxon>Glires</taxon>
        <taxon>Rodentia</taxon>
        <taxon>Myomorpha</taxon>
        <taxon>Muroidea</taxon>
        <taxon>Muridae</taxon>
        <taxon>Murinae</taxon>
        <taxon>Apodemus</taxon>
    </lineage>
</organism>
<name>A0ABQ0EVE6_APOSI</name>
<dbReference type="Proteomes" id="UP001623349">
    <property type="component" value="Unassembled WGS sequence"/>
</dbReference>